<dbReference type="Proteomes" id="UP001287356">
    <property type="component" value="Unassembled WGS sequence"/>
</dbReference>
<organism evidence="2 3">
    <name type="scientific">Lasiosphaeria ovina</name>
    <dbReference type="NCBI Taxonomy" id="92902"/>
    <lineage>
        <taxon>Eukaryota</taxon>
        <taxon>Fungi</taxon>
        <taxon>Dikarya</taxon>
        <taxon>Ascomycota</taxon>
        <taxon>Pezizomycotina</taxon>
        <taxon>Sordariomycetes</taxon>
        <taxon>Sordariomycetidae</taxon>
        <taxon>Sordariales</taxon>
        <taxon>Lasiosphaeriaceae</taxon>
        <taxon>Lasiosphaeria</taxon>
    </lineage>
</organism>
<feature type="region of interest" description="Disordered" evidence="1">
    <location>
        <begin position="365"/>
        <end position="384"/>
    </location>
</feature>
<gene>
    <name evidence="2" type="ORF">B0T24DRAFT_564079</name>
</gene>
<evidence type="ECO:0000313" key="2">
    <source>
        <dbReference type="EMBL" id="KAK3382137.1"/>
    </source>
</evidence>
<reference evidence="2" key="1">
    <citation type="journal article" date="2023" name="Mol. Phylogenet. Evol.">
        <title>Genome-scale phylogeny and comparative genomics of the fungal order Sordariales.</title>
        <authorList>
            <person name="Hensen N."/>
            <person name="Bonometti L."/>
            <person name="Westerberg I."/>
            <person name="Brannstrom I.O."/>
            <person name="Guillou S."/>
            <person name="Cros-Aarteil S."/>
            <person name="Calhoun S."/>
            <person name="Haridas S."/>
            <person name="Kuo A."/>
            <person name="Mondo S."/>
            <person name="Pangilinan J."/>
            <person name="Riley R."/>
            <person name="LaButti K."/>
            <person name="Andreopoulos B."/>
            <person name="Lipzen A."/>
            <person name="Chen C."/>
            <person name="Yan M."/>
            <person name="Daum C."/>
            <person name="Ng V."/>
            <person name="Clum A."/>
            <person name="Steindorff A."/>
            <person name="Ohm R.A."/>
            <person name="Martin F."/>
            <person name="Silar P."/>
            <person name="Natvig D.O."/>
            <person name="Lalanne C."/>
            <person name="Gautier V."/>
            <person name="Ament-Velasquez S.L."/>
            <person name="Kruys A."/>
            <person name="Hutchinson M.I."/>
            <person name="Powell A.J."/>
            <person name="Barry K."/>
            <person name="Miller A.N."/>
            <person name="Grigoriev I.V."/>
            <person name="Debuchy R."/>
            <person name="Gladieux P."/>
            <person name="Hiltunen Thoren M."/>
            <person name="Johannesson H."/>
        </authorList>
    </citation>
    <scope>NUCLEOTIDE SEQUENCE</scope>
    <source>
        <strain evidence="2">CBS 958.72</strain>
    </source>
</reference>
<protein>
    <recommendedName>
        <fullName evidence="4">F-box domain-containing protein</fullName>
    </recommendedName>
</protein>
<reference evidence="2" key="2">
    <citation type="submission" date="2023-06" db="EMBL/GenBank/DDBJ databases">
        <authorList>
            <consortium name="Lawrence Berkeley National Laboratory"/>
            <person name="Haridas S."/>
            <person name="Hensen N."/>
            <person name="Bonometti L."/>
            <person name="Westerberg I."/>
            <person name="Brannstrom I.O."/>
            <person name="Guillou S."/>
            <person name="Cros-Aarteil S."/>
            <person name="Calhoun S."/>
            <person name="Kuo A."/>
            <person name="Mondo S."/>
            <person name="Pangilinan J."/>
            <person name="Riley R."/>
            <person name="Labutti K."/>
            <person name="Andreopoulos B."/>
            <person name="Lipzen A."/>
            <person name="Chen C."/>
            <person name="Yanf M."/>
            <person name="Daum C."/>
            <person name="Ng V."/>
            <person name="Clum A."/>
            <person name="Steindorff A."/>
            <person name="Ohm R."/>
            <person name="Martin F."/>
            <person name="Silar P."/>
            <person name="Natvig D."/>
            <person name="Lalanne C."/>
            <person name="Gautier V."/>
            <person name="Ament-Velasquez S.L."/>
            <person name="Kruys A."/>
            <person name="Hutchinson M.I."/>
            <person name="Powell A.J."/>
            <person name="Barry K."/>
            <person name="Miller A.N."/>
            <person name="Grigoriev I.V."/>
            <person name="Debuchy R."/>
            <person name="Gladieux P."/>
            <person name="Thoren M.H."/>
            <person name="Johannesson H."/>
        </authorList>
    </citation>
    <scope>NUCLEOTIDE SEQUENCE</scope>
    <source>
        <strain evidence="2">CBS 958.72</strain>
    </source>
</reference>
<proteinExistence type="predicted"/>
<evidence type="ECO:0008006" key="4">
    <source>
        <dbReference type="Google" id="ProtNLM"/>
    </source>
</evidence>
<comment type="caution">
    <text evidence="2">The sequence shown here is derived from an EMBL/GenBank/DDBJ whole genome shotgun (WGS) entry which is preliminary data.</text>
</comment>
<keyword evidence="3" id="KW-1185">Reference proteome</keyword>
<evidence type="ECO:0000313" key="3">
    <source>
        <dbReference type="Proteomes" id="UP001287356"/>
    </source>
</evidence>
<accession>A0AAE0NIK3</accession>
<name>A0AAE0NIK3_9PEZI</name>
<dbReference type="EMBL" id="JAULSN010000001">
    <property type="protein sequence ID" value="KAK3382137.1"/>
    <property type="molecule type" value="Genomic_DNA"/>
</dbReference>
<dbReference type="AlphaFoldDB" id="A0AAE0NIK3"/>
<evidence type="ECO:0000256" key="1">
    <source>
        <dbReference type="SAM" id="MobiDB-lite"/>
    </source>
</evidence>
<sequence length="396" mass="45114">MLHNSRHCPLCRLPTELMLMVLEYLRAPKYMATRFCLSHTCRLLRRFLLKLRGFFVLSGTSSRVAGSNNAMSLYLKAYHPWVRAAWSQTRYCNTLKFLLRKDQLCPDCLGRSDLAVSEAASGLIVSHGQRPLPGCKFASHTSWNGRLYCAGCDGDHDPREFSAAQKARGDERVCIGRDGKLRLCEHRSISWVLDVEPTLKKVWGSDELDIEIAVCDHPDHRMCPYGTKDSKNEPIMPRIKLKGSFYGPDNLRLRMTWSAHAAIDVDENGHFDSRDVRAIGEKIRWTSHPNHYWLHAVDPDSYELDNDIDTLGNVWPVCKNETCQNYYKRYQTSDCSNYRELPIFSASAWGKESAPVDAWEHLSGQDSQIGGEQGRVDSQSRGHRMNGTHSLVVMHI</sequence>